<dbReference type="SUPFAM" id="SSF48295">
    <property type="entry name" value="TrpR-like"/>
    <property type="match status" value="1"/>
</dbReference>
<organism evidence="2 3">
    <name type="scientific">Sorangium atrum</name>
    <dbReference type="NCBI Taxonomy" id="2995308"/>
    <lineage>
        <taxon>Bacteria</taxon>
        <taxon>Pseudomonadati</taxon>
        <taxon>Myxococcota</taxon>
        <taxon>Polyangia</taxon>
        <taxon>Polyangiales</taxon>
        <taxon>Polyangiaceae</taxon>
        <taxon>Sorangium</taxon>
    </lineage>
</organism>
<accession>A0ABT5BZG2</accession>
<dbReference type="Pfam" id="PF01527">
    <property type="entry name" value="HTH_Tnp_1"/>
    <property type="match status" value="1"/>
</dbReference>
<dbReference type="InterPro" id="IPR002514">
    <property type="entry name" value="Transposase_8"/>
</dbReference>
<protein>
    <submittedName>
        <fullName evidence="2">Transposase</fullName>
    </submittedName>
</protein>
<feature type="compositionally biased region" description="Basic and acidic residues" evidence="1">
    <location>
        <begin position="17"/>
        <end position="28"/>
    </location>
</feature>
<evidence type="ECO:0000313" key="3">
    <source>
        <dbReference type="Proteomes" id="UP001217485"/>
    </source>
</evidence>
<proteinExistence type="predicted"/>
<feature type="region of interest" description="Disordered" evidence="1">
    <location>
        <begin position="66"/>
        <end position="89"/>
    </location>
</feature>
<comment type="caution">
    <text evidence="2">The sequence shown here is derived from an EMBL/GenBank/DDBJ whole genome shotgun (WGS) entry which is preliminary data.</text>
</comment>
<sequence length="89" mass="9778">MSDDARRSAPPPPAAARRPEDWTPEQKLRAVTEAAALSERELGEFLRREGLHEAQLAEWRKAALEALGGPAKPGVDDRGNPRGFGEVHR</sequence>
<dbReference type="Proteomes" id="UP001217485">
    <property type="component" value="Unassembled WGS sequence"/>
</dbReference>
<keyword evidence="3" id="KW-1185">Reference proteome</keyword>
<evidence type="ECO:0000256" key="1">
    <source>
        <dbReference type="SAM" id="MobiDB-lite"/>
    </source>
</evidence>
<feature type="compositionally biased region" description="Basic and acidic residues" evidence="1">
    <location>
        <begin position="74"/>
        <end position="89"/>
    </location>
</feature>
<gene>
    <name evidence="2" type="ORF">POL72_14755</name>
</gene>
<dbReference type="InterPro" id="IPR010921">
    <property type="entry name" value="Trp_repressor/repl_initiator"/>
</dbReference>
<evidence type="ECO:0000313" key="2">
    <source>
        <dbReference type="EMBL" id="MDC0679000.1"/>
    </source>
</evidence>
<reference evidence="2 3" key="1">
    <citation type="submission" date="2023-01" db="EMBL/GenBank/DDBJ databases">
        <title>Minimal conservation of predation-associated metabolite biosynthetic gene clusters underscores biosynthetic potential of Myxococcota including descriptions for ten novel species: Archangium lansinium sp. nov., Myxococcus landrumus sp. nov., Nannocystis bai.</title>
        <authorList>
            <person name="Ahearne A."/>
            <person name="Stevens C."/>
            <person name="Dowd S."/>
        </authorList>
    </citation>
    <scope>NUCLEOTIDE SEQUENCE [LARGE SCALE GENOMIC DNA]</scope>
    <source>
        <strain evidence="2 3">WIWO2</strain>
    </source>
</reference>
<name>A0ABT5BZG2_9BACT</name>
<feature type="region of interest" description="Disordered" evidence="1">
    <location>
        <begin position="1"/>
        <end position="28"/>
    </location>
</feature>
<dbReference type="EMBL" id="JAQNDK010000001">
    <property type="protein sequence ID" value="MDC0679000.1"/>
    <property type="molecule type" value="Genomic_DNA"/>
</dbReference>